<evidence type="ECO:0000313" key="1">
    <source>
        <dbReference type="EMBL" id="WAJ26917.1"/>
    </source>
</evidence>
<accession>A0ACD4NJD2</accession>
<keyword evidence="1" id="KW-0067">ATP-binding</keyword>
<sequence>MSPLAEFPPESRSTGFAMLAEPFQRRAVLAAAIGFGLALLIRPDALVPCLVGFCAAVLVLLLPLRAGGERAASGRGSTREVPGARPGGQLRAAVDALREPAFLIDRAMILRHNNPASLVAFGNVAINEPVSLRFRSPDFLATVEAALRQDEAAEAAFEERRPFDRIWQAEITPIRVEGTGAGGPAFFLLLFRDRTVERRLERMRSDFVANASHELRTPLASLIGFIETLQGPARGDEAARERFLGIMREQARRMSRLIDDLLSLSRIEMKRHVAPSARIDLRDVFEDVRGEMELMAEENGLEIRFERPEEPFIVLGEEDELIQVFNNLVENACKYAGGGGRIDLELSAVTEGGRRFVDAGVRDHGAGIAPEHVPRLTERFYRVDVASSRSKRGTGLGLSIVRNLLLHHRARLIITSELGRGSVFRARFPIADTADEVKSSQQ</sequence>
<organism evidence="1 2">
    <name type="scientific">Antarcticirhabdus aurantiaca</name>
    <dbReference type="NCBI Taxonomy" id="2606717"/>
    <lineage>
        <taxon>Bacteria</taxon>
        <taxon>Pseudomonadati</taxon>
        <taxon>Pseudomonadota</taxon>
        <taxon>Alphaproteobacteria</taxon>
        <taxon>Hyphomicrobiales</taxon>
        <taxon>Aurantimonadaceae</taxon>
        <taxon>Antarcticirhabdus</taxon>
    </lineage>
</organism>
<gene>
    <name evidence="1" type="ORF">OXU80_18900</name>
</gene>
<protein>
    <submittedName>
        <fullName evidence="1">ATP-binding protein</fullName>
    </submittedName>
</protein>
<keyword evidence="1" id="KW-0547">Nucleotide-binding</keyword>
<dbReference type="Proteomes" id="UP001163223">
    <property type="component" value="Chromosome"/>
</dbReference>
<name>A0ACD4NJD2_9HYPH</name>
<reference evidence="1" key="1">
    <citation type="submission" date="2022-11" db="EMBL/GenBank/DDBJ databases">
        <title>beta-Carotene-producing bacterium, Jeongeuplla avenae sp. nov., alleviates the salt stress of Arabidopsis seedlings.</title>
        <authorList>
            <person name="Jiang L."/>
            <person name="Lee J."/>
        </authorList>
    </citation>
    <scope>NUCLEOTIDE SEQUENCE</scope>
    <source>
        <strain evidence="1">DY_R2A_6</strain>
    </source>
</reference>
<evidence type="ECO:0000313" key="2">
    <source>
        <dbReference type="Proteomes" id="UP001163223"/>
    </source>
</evidence>
<keyword evidence="2" id="KW-1185">Reference proteome</keyword>
<proteinExistence type="predicted"/>
<dbReference type="EMBL" id="CP113520">
    <property type="protein sequence ID" value="WAJ26917.1"/>
    <property type="molecule type" value="Genomic_DNA"/>
</dbReference>